<dbReference type="PANTHER" id="PTHR13101:SF1">
    <property type="entry name" value="PHOSPHOMEVALONATE KINASE"/>
    <property type="match status" value="1"/>
</dbReference>
<keyword evidence="5" id="KW-0444">Lipid biosynthesis</keyword>
<evidence type="ECO:0000256" key="16">
    <source>
        <dbReference type="ARBA" id="ARBA00023221"/>
    </source>
</evidence>
<feature type="non-terminal residue" evidence="18">
    <location>
        <position position="206"/>
    </location>
</feature>
<dbReference type="GO" id="GO:0004631">
    <property type="term" value="F:phosphomevalonate kinase activity"/>
    <property type="evidence" value="ECO:0007669"/>
    <property type="project" value="UniProtKB-EC"/>
</dbReference>
<evidence type="ECO:0000313" key="19">
    <source>
        <dbReference type="Proteomes" id="UP001151699"/>
    </source>
</evidence>
<evidence type="ECO:0000256" key="17">
    <source>
        <dbReference type="ARBA" id="ARBA00034549"/>
    </source>
</evidence>
<dbReference type="PANTHER" id="PTHR13101">
    <property type="entry name" value="PHOSPHOMEVALONATE KINASE"/>
    <property type="match status" value="1"/>
</dbReference>
<keyword evidence="15" id="KW-1207">Sterol metabolism</keyword>
<evidence type="ECO:0000256" key="7">
    <source>
        <dbReference type="ARBA" id="ARBA00022679"/>
    </source>
</evidence>
<evidence type="ECO:0000256" key="3">
    <source>
        <dbReference type="ARBA" id="ARBA00012958"/>
    </source>
</evidence>
<evidence type="ECO:0000313" key="18">
    <source>
        <dbReference type="EMBL" id="KAJ6648311.1"/>
    </source>
</evidence>
<reference evidence="18" key="1">
    <citation type="submission" date="2022-07" db="EMBL/GenBank/DDBJ databases">
        <authorList>
            <person name="Trinca V."/>
            <person name="Uliana J.V.C."/>
            <person name="Torres T.T."/>
            <person name="Ward R.J."/>
            <person name="Monesi N."/>
        </authorList>
    </citation>
    <scope>NUCLEOTIDE SEQUENCE</scope>
    <source>
        <strain evidence="18">HSMRA1968</strain>
        <tissue evidence="18">Whole embryos</tissue>
    </source>
</reference>
<evidence type="ECO:0000256" key="2">
    <source>
        <dbReference type="ARBA" id="ARBA00005017"/>
    </source>
</evidence>
<evidence type="ECO:0000256" key="5">
    <source>
        <dbReference type="ARBA" id="ARBA00022516"/>
    </source>
</evidence>
<accession>A0A9Q0NDH9</accession>
<keyword evidence="16" id="KW-0753">Steroid metabolism</keyword>
<evidence type="ECO:0000256" key="13">
    <source>
        <dbReference type="ARBA" id="ARBA00023011"/>
    </source>
</evidence>
<comment type="pathway">
    <text evidence="2">Isoprenoid biosynthesis; isopentenyl diphosphate biosynthesis via mevalonate pathway; isopentenyl diphosphate from (R)-mevalonate: step 2/3.</text>
</comment>
<evidence type="ECO:0000256" key="8">
    <source>
        <dbReference type="ARBA" id="ARBA00022741"/>
    </source>
</evidence>
<dbReference type="Gene3D" id="3.40.50.300">
    <property type="entry name" value="P-loop containing nucleotide triphosphate hydrolases"/>
    <property type="match status" value="1"/>
</dbReference>
<name>A0A9Q0NDH9_9DIPT</name>
<keyword evidence="12" id="KW-0752">Steroid biosynthesis</keyword>
<protein>
    <recommendedName>
        <fullName evidence="17">Phosphomevalonate kinase</fullName>
        <ecNumber evidence="3">2.7.4.2</ecNumber>
    </recommendedName>
</protein>
<keyword evidence="13" id="KW-0756">Sterol biosynthesis</keyword>
<dbReference type="GO" id="GO:0005524">
    <property type="term" value="F:ATP binding"/>
    <property type="evidence" value="ECO:0007669"/>
    <property type="project" value="UniProtKB-KW"/>
</dbReference>
<evidence type="ECO:0000256" key="6">
    <source>
        <dbReference type="ARBA" id="ARBA00022548"/>
    </source>
</evidence>
<dbReference type="GO" id="GO:0006695">
    <property type="term" value="P:cholesterol biosynthetic process"/>
    <property type="evidence" value="ECO:0007669"/>
    <property type="project" value="UniProtKB-KW"/>
</dbReference>
<proteinExistence type="predicted"/>
<keyword evidence="7" id="KW-0808">Transferase</keyword>
<dbReference type="GO" id="GO:0019287">
    <property type="term" value="P:isopentenyl diphosphate biosynthetic process, mevalonate pathway"/>
    <property type="evidence" value="ECO:0007669"/>
    <property type="project" value="TreeGrafter"/>
</dbReference>
<evidence type="ECO:0000256" key="12">
    <source>
        <dbReference type="ARBA" id="ARBA00022955"/>
    </source>
</evidence>
<evidence type="ECO:0000256" key="10">
    <source>
        <dbReference type="ARBA" id="ARBA00022778"/>
    </source>
</evidence>
<gene>
    <name evidence="18" type="primary">PMVK</name>
    <name evidence="18" type="ORF">Bhyg_03539</name>
</gene>
<dbReference type="Proteomes" id="UP001151699">
    <property type="component" value="Chromosome A"/>
</dbReference>
<dbReference type="Pfam" id="PF04275">
    <property type="entry name" value="P-mevalo_kinase"/>
    <property type="match status" value="1"/>
</dbReference>
<keyword evidence="9 18" id="KW-0418">Kinase</keyword>
<dbReference type="AlphaFoldDB" id="A0A9Q0NDH9"/>
<dbReference type="InterPro" id="IPR027417">
    <property type="entry name" value="P-loop_NTPase"/>
</dbReference>
<comment type="caution">
    <text evidence="18">The sequence shown here is derived from an EMBL/GenBank/DDBJ whole genome shotgun (WGS) entry which is preliminary data.</text>
</comment>
<evidence type="ECO:0000256" key="14">
    <source>
        <dbReference type="ARBA" id="ARBA00023098"/>
    </source>
</evidence>
<dbReference type="GO" id="GO:0005829">
    <property type="term" value="C:cytosol"/>
    <property type="evidence" value="ECO:0007669"/>
    <property type="project" value="UniProtKB-SubCell"/>
</dbReference>
<evidence type="ECO:0000256" key="15">
    <source>
        <dbReference type="ARBA" id="ARBA00023166"/>
    </source>
</evidence>
<keyword evidence="10" id="KW-0152">Cholesterol biosynthesis</keyword>
<keyword evidence="8" id="KW-0547">Nucleotide-binding</keyword>
<keyword evidence="11" id="KW-0067">ATP-binding</keyword>
<evidence type="ECO:0000256" key="4">
    <source>
        <dbReference type="ARBA" id="ARBA00022490"/>
    </source>
</evidence>
<evidence type="ECO:0000256" key="1">
    <source>
        <dbReference type="ARBA" id="ARBA00004514"/>
    </source>
</evidence>
<keyword evidence="6" id="KW-0153">Cholesterol metabolism</keyword>
<feature type="non-terminal residue" evidence="18">
    <location>
        <position position="1"/>
    </location>
</feature>
<dbReference type="EMBL" id="WJQU01000001">
    <property type="protein sequence ID" value="KAJ6648311.1"/>
    <property type="molecule type" value="Genomic_DNA"/>
</dbReference>
<dbReference type="OrthoDB" id="2401875at2759"/>
<dbReference type="EC" id="2.7.4.2" evidence="3"/>
<keyword evidence="14" id="KW-0443">Lipid metabolism</keyword>
<dbReference type="InterPro" id="IPR005919">
    <property type="entry name" value="Pmev_kin_anim"/>
</dbReference>
<keyword evidence="4" id="KW-0963">Cytoplasm</keyword>
<evidence type="ECO:0000256" key="9">
    <source>
        <dbReference type="ARBA" id="ARBA00022777"/>
    </source>
</evidence>
<dbReference type="SUPFAM" id="SSF52540">
    <property type="entry name" value="P-loop containing nucleoside triphosphate hydrolases"/>
    <property type="match status" value="1"/>
</dbReference>
<comment type="subcellular location">
    <subcellularLocation>
        <location evidence="1">Cytoplasm</location>
        <location evidence="1">Cytosol</location>
    </subcellularLocation>
</comment>
<sequence length="206" mass="24058">FYGDLKYKPKLLILFSGKRKAGKDFLADALLANYSVELLQWKMNIFRLGDETTQILRISEPIKKHWASKNNLKIDELLGSGPMKEQHRKDMILWSEEVRKQIPAFFCVDAFRSASKPIIIVSDVRRRTDMDFFTCLNIPLLAVRINASDEEREKRGWIFTKGVDDVASECDLDEFREWDFVINNDMESNAEHIFQNISCYVENVLQ</sequence>
<keyword evidence="19" id="KW-1185">Reference proteome</keyword>
<evidence type="ECO:0000256" key="11">
    <source>
        <dbReference type="ARBA" id="ARBA00022840"/>
    </source>
</evidence>
<organism evidence="18 19">
    <name type="scientific">Pseudolycoriella hygida</name>
    <dbReference type="NCBI Taxonomy" id="35572"/>
    <lineage>
        <taxon>Eukaryota</taxon>
        <taxon>Metazoa</taxon>
        <taxon>Ecdysozoa</taxon>
        <taxon>Arthropoda</taxon>
        <taxon>Hexapoda</taxon>
        <taxon>Insecta</taxon>
        <taxon>Pterygota</taxon>
        <taxon>Neoptera</taxon>
        <taxon>Endopterygota</taxon>
        <taxon>Diptera</taxon>
        <taxon>Nematocera</taxon>
        <taxon>Sciaroidea</taxon>
        <taxon>Sciaridae</taxon>
        <taxon>Pseudolycoriella</taxon>
    </lineage>
</organism>